<accession>A0A7V8VCZ2</accession>
<evidence type="ECO:0000259" key="3">
    <source>
        <dbReference type="Pfam" id="PF12904"/>
    </source>
</evidence>
<gene>
    <name evidence="6" type="ORF">H0921_06280</name>
</gene>
<dbReference type="InterPro" id="IPR025277">
    <property type="entry name" value="Apiosidase-like_cat_dom"/>
</dbReference>
<dbReference type="AlphaFoldDB" id="A0A7V8VCZ2"/>
<feature type="domain" description="DUF5060" evidence="5">
    <location>
        <begin position="52"/>
        <end position="120"/>
    </location>
</feature>
<dbReference type="EMBL" id="JACEFB010000003">
    <property type="protein sequence ID" value="MBA2225770.1"/>
    <property type="molecule type" value="Genomic_DNA"/>
</dbReference>
<feature type="region of interest" description="Disordered" evidence="1">
    <location>
        <begin position="534"/>
        <end position="568"/>
    </location>
</feature>
<comment type="caution">
    <text evidence="6">The sequence shown here is derived from an EMBL/GenBank/DDBJ whole genome shotgun (WGS) entry which is preliminary data.</text>
</comment>
<organism evidence="6 7">
    <name type="scientific">Thermogemmata fonticola</name>
    <dbReference type="NCBI Taxonomy" id="2755323"/>
    <lineage>
        <taxon>Bacteria</taxon>
        <taxon>Pseudomonadati</taxon>
        <taxon>Planctomycetota</taxon>
        <taxon>Planctomycetia</taxon>
        <taxon>Gemmatales</taxon>
        <taxon>Gemmataceae</taxon>
        <taxon>Thermogemmata</taxon>
    </lineage>
</organism>
<name>A0A7V8VCZ2_9BACT</name>
<dbReference type="Gene3D" id="2.60.40.10">
    <property type="entry name" value="Immunoglobulins"/>
    <property type="match status" value="1"/>
</dbReference>
<dbReference type="InterPro" id="IPR032260">
    <property type="entry name" value="DUF5060"/>
</dbReference>
<evidence type="ECO:0000256" key="2">
    <source>
        <dbReference type="SAM" id="Phobius"/>
    </source>
</evidence>
<dbReference type="InterPro" id="IPR024749">
    <property type="entry name" value="Collagen-bd_put"/>
</dbReference>
<keyword evidence="2" id="KW-0812">Transmembrane</keyword>
<dbReference type="Gene3D" id="3.20.20.80">
    <property type="entry name" value="Glycosidases"/>
    <property type="match status" value="1"/>
</dbReference>
<keyword evidence="2" id="KW-0472">Membrane</keyword>
<dbReference type="PANTHER" id="PTHR37836">
    <property type="entry name" value="LMO1036 PROTEIN"/>
    <property type="match status" value="1"/>
</dbReference>
<feature type="domain" description="Apiosidase-like catalytic" evidence="4">
    <location>
        <begin position="158"/>
        <end position="473"/>
    </location>
</feature>
<dbReference type="Pfam" id="PF13204">
    <property type="entry name" value="Apiosidase"/>
    <property type="match status" value="1"/>
</dbReference>
<feature type="domain" description="Putative collagen-binding" evidence="3">
    <location>
        <begin position="497"/>
        <end position="563"/>
    </location>
</feature>
<sequence>MFLQSVFQSQSAVIRDTGRQRLFRGFGMGLGIVLVGCWVTPWIPAVIAANPTVHQWGVFEAVFISEQDYPEPLWDVRLEVTFTGPQGQKWVREAFWDGGRTWRVRFSPPAVGAWSWHTHARPAQDKGLHEQKGQFQAVAYQGKNPLYRHGALRVAATGTHLEHVDGTPFFWLSDTAWNGVLRARPEDWQRYLSVRRQQGFTAVQFVSTQWRGANKTLTEHVFTRNRRLGMELETMRKLDQKVAMVNEEGLIAAPVLLWALTANDPGIVLPEAEAQRLCEYLIARWGAYQVVWILGGDSTYRDTERWQRLGRALFPHPSRDRLVTLHPSTQNWVWDRFGAEPWVDFLGYQSGHGDNADHLRWLIEGPPAKQWNRKPIKPVINLEPNYEDHPSYHSRQLFQPYHVRRAAYWSLLVTPPAGVSYGHHNIWPWLEQRGPVEGHKRLGEASPWSTSLQTSGAEAMGILKAFFLSGPWTQLRPAPNVLAEQPGAKAPAHFIAAAATPTKKWMVIYTPVGGTLRLRRAALPETFQAYWFDPRTGKKQPAQLEPQDQDAIGKTPDSQDWILDIRSD</sequence>
<dbReference type="Pfam" id="PF16586">
    <property type="entry name" value="DUF5060"/>
    <property type="match status" value="1"/>
</dbReference>
<dbReference type="InterPro" id="IPR013783">
    <property type="entry name" value="Ig-like_fold"/>
</dbReference>
<evidence type="ECO:0000259" key="5">
    <source>
        <dbReference type="Pfam" id="PF16586"/>
    </source>
</evidence>
<evidence type="ECO:0000313" key="7">
    <source>
        <dbReference type="Proteomes" id="UP000542342"/>
    </source>
</evidence>
<proteinExistence type="predicted"/>
<feature type="transmembrane region" description="Helical" evidence="2">
    <location>
        <begin position="21"/>
        <end position="43"/>
    </location>
</feature>
<dbReference type="Proteomes" id="UP000542342">
    <property type="component" value="Unassembled WGS sequence"/>
</dbReference>
<reference evidence="6 7" key="1">
    <citation type="submission" date="2020-07" db="EMBL/GenBank/DDBJ databases">
        <title>Thermogemmata thermophila gen. nov., sp. nov., a novel moderate thermophilic planctomycete from a Kamchatka hot spring.</title>
        <authorList>
            <person name="Elcheninov A.G."/>
            <person name="Podosokorskaya O.A."/>
            <person name="Kovaleva O.L."/>
            <person name="Novikov A."/>
            <person name="Bonch-Osmolovskaya E.A."/>
            <person name="Toshchakov S.V."/>
            <person name="Kublanov I.V."/>
        </authorList>
    </citation>
    <scope>NUCLEOTIDE SEQUENCE [LARGE SCALE GENOMIC DNA]</scope>
    <source>
        <strain evidence="6 7">2918</strain>
    </source>
</reference>
<keyword evidence="2" id="KW-1133">Transmembrane helix</keyword>
<dbReference type="Pfam" id="PF12904">
    <property type="entry name" value="Collagen_bind_2"/>
    <property type="match status" value="1"/>
</dbReference>
<evidence type="ECO:0000259" key="4">
    <source>
        <dbReference type="Pfam" id="PF13204"/>
    </source>
</evidence>
<protein>
    <submittedName>
        <fullName evidence="6">DUF4038 domain-containing protein</fullName>
    </submittedName>
</protein>
<dbReference type="PANTHER" id="PTHR37836:SF3">
    <property type="entry name" value="ENDOGLUCANASE"/>
    <property type="match status" value="1"/>
</dbReference>
<keyword evidence="7" id="KW-1185">Reference proteome</keyword>
<evidence type="ECO:0000313" key="6">
    <source>
        <dbReference type="EMBL" id="MBA2225770.1"/>
    </source>
</evidence>
<dbReference type="RefSeq" id="WP_194537207.1">
    <property type="nucleotide sequence ID" value="NZ_JACEFB010000003.1"/>
</dbReference>
<evidence type="ECO:0000256" key="1">
    <source>
        <dbReference type="SAM" id="MobiDB-lite"/>
    </source>
</evidence>